<organism evidence="1 2">
    <name type="scientific">Paracoccus aerius</name>
    <dbReference type="NCBI Taxonomy" id="1915382"/>
    <lineage>
        <taxon>Bacteria</taxon>
        <taxon>Pseudomonadati</taxon>
        <taxon>Pseudomonadota</taxon>
        <taxon>Alphaproteobacteria</taxon>
        <taxon>Rhodobacterales</taxon>
        <taxon>Paracoccaceae</taxon>
        <taxon>Paracoccus</taxon>
    </lineage>
</organism>
<dbReference type="RefSeq" id="WP_191309418.1">
    <property type="nucleotide sequence ID" value="NZ_BNCL01000005.1"/>
</dbReference>
<dbReference type="Gene3D" id="3.90.1150.10">
    <property type="entry name" value="Aspartate Aminotransferase, domain 1"/>
    <property type="match status" value="1"/>
</dbReference>
<dbReference type="InterPro" id="IPR015424">
    <property type="entry name" value="PyrdxlP-dep_Trfase"/>
</dbReference>
<protein>
    <submittedName>
        <fullName evidence="1">Threonine-phosphate decarboxylase</fullName>
    </submittedName>
</protein>
<dbReference type="InterPro" id="IPR015422">
    <property type="entry name" value="PyrdxlP-dep_Trfase_small"/>
</dbReference>
<name>A0ABS1S750_9RHOB</name>
<accession>A0ABS1S750</accession>
<evidence type="ECO:0000313" key="1">
    <source>
        <dbReference type="EMBL" id="MBL3673522.1"/>
    </source>
</evidence>
<keyword evidence="2" id="KW-1185">Reference proteome</keyword>
<dbReference type="Proteomes" id="UP000644749">
    <property type="component" value="Unassembled WGS sequence"/>
</dbReference>
<gene>
    <name evidence="1" type="ORF">JL111_08475</name>
</gene>
<comment type="caution">
    <text evidence="1">The sequence shown here is derived from an EMBL/GenBank/DDBJ whole genome shotgun (WGS) entry which is preliminary data.</text>
</comment>
<proteinExistence type="predicted"/>
<reference evidence="1 2" key="1">
    <citation type="submission" date="2021-01" db="EMBL/GenBank/DDBJ databases">
        <title>011410 draft genome.</title>
        <authorList>
            <person name="Lang L."/>
        </authorList>
    </citation>
    <scope>NUCLEOTIDE SEQUENCE [LARGE SCALE GENOMIC DNA]</scope>
    <source>
        <strain evidence="1 2">KCTC 42845</strain>
    </source>
</reference>
<dbReference type="EMBL" id="JAESHT010000005">
    <property type="protein sequence ID" value="MBL3673522.1"/>
    <property type="molecule type" value="Genomic_DNA"/>
</dbReference>
<dbReference type="InterPro" id="IPR015421">
    <property type="entry name" value="PyrdxlP-dep_Trfase_major"/>
</dbReference>
<sequence>MQRDDDQGLDQAIADFGPGDWIDLSTGLNRHRWPVKSLPPQPAASATAALRRAAAQWLDCDPAQVLPVADSWCAVLRLPPGQAAVLGSSHAEERLRAAGWALRPGLAPLDPAGADLVVVANPAGSDGREWQPGALAELARNVPRLVVDESLADPRPDLSLAPILPANALVLRELQPFWGLPGLGLVLGDPALLADIADPCPVQGCILGQAAAALADRSWADDMVLYMTEASLRLDRIAAAAGWRMAGGTHLFRLYDTGDARAAQDRLARVHLWTRRAAGSDRLLRMDIPLRREWDRVSAAMREI</sequence>
<dbReference type="Gene3D" id="3.40.640.10">
    <property type="entry name" value="Type I PLP-dependent aspartate aminotransferase-like (Major domain)"/>
    <property type="match status" value="1"/>
</dbReference>
<evidence type="ECO:0000313" key="2">
    <source>
        <dbReference type="Proteomes" id="UP000644749"/>
    </source>
</evidence>
<dbReference type="SUPFAM" id="SSF53383">
    <property type="entry name" value="PLP-dependent transferases"/>
    <property type="match status" value="1"/>
</dbReference>